<dbReference type="SUPFAM" id="SSF46894">
    <property type="entry name" value="C-terminal effector domain of the bipartite response regulators"/>
    <property type="match status" value="1"/>
</dbReference>
<evidence type="ECO:0000256" key="5">
    <source>
        <dbReference type="PROSITE-ProRule" id="PRU00169"/>
    </source>
</evidence>
<evidence type="ECO:0000256" key="7">
    <source>
        <dbReference type="SAM" id="MobiDB-lite"/>
    </source>
</evidence>
<dbReference type="SMART" id="SM00448">
    <property type="entry name" value="REC"/>
    <property type="match status" value="1"/>
</dbReference>
<protein>
    <submittedName>
        <fullName evidence="10">Response regulator transcription factor</fullName>
    </submittedName>
</protein>
<dbReference type="PANTHER" id="PTHR48111:SF4">
    <property type="entry name" value="DNA-BINDING DUAL TRANSCRIPTIONAL REGULATOR OMPR"/>
    <property type="match status" value="1"/>
</dbReference>
<feature type="DNA-binding region" description="OmpR/PhoB-type" evidence="6">
    <location>
        <begin position="167"/>
        <end position="265"/>
    </location>
</feature>
<dbReference type="PROSITE" id="PS51755">
    <property type="entry name" value="OMPR_PHOB"/>
    <property type="match status" value="1"/>
</dbReference>
<evidence type="ECO:0000259" key="9">
    <source>
        <dbReference type="PROSITE" id="PS51755"/>
    </source>
</evidence>
<dbReference type="SUPFAM" id="SSF52172">
    <property type="entry name" value="CheY-like"/>
    <property type="match status" value="1"/>
</dbReference>
<feature type="domain" description="Response regulatory" evidence="8">
    <location>
        <begin position="3"/>
        <end position="117"/>
    </location>
</feature>
<dbReference type="Gene3D" id="6.10.250.690">
    <property type="match status" value="1"/>
</dbReference>
<evidence type="ECO:0000256" key="2">
    <source>
        <dbReference type="ARBA" id="ARBA00023015"/>
    </source>
</evidence>
<feature type="modified residue" description="4-aspartylphosphate" evidence="5">
    <location>
        <position position="52"/>
    </location>
</feature>
<reference evidence="11" key="2">
    <citation type="submission" date="2023-07" db="EMBL/GenBank/DDBJ databases">
        <title>Myceligenerans salitolerans sp. nov., a halotolerant actinomycete isolated from a salt lake in Xinjiang, China.</title>
        <authorList>
            <person name="Guan T."/>
        </authorList>
    </citation>
    <scope>NUCLEOTIDE SEQUENCE [LARGE SCALE GENOMIC DNA]</scope>
    <source>
        <strain evidence="11">XHU 5031</strain>
    </source>
</reference>
<gene>
    <name evidence="10" type="ORF">J0911_10620</name>
</gene>
<dbReference type="Gene3D" id="1.10.10.10">
    <property type="entry name" value="Winged helix-like DNA-binding domain superfamily/Winged helix DNA-binding domain"/>
    <property type="match status" value="1"/>
</dbReference>
<dbReference type="EMBL" id="JAFMPK010000043">
    <property type="protein sequence ID" value="MBO0609482.1"/>
    <property type="molecule type" value="Genomic_DNA"/>
</dbReference>
<evidence type="ECO:0000256" key="4">
    <source>
        <dbReference type="ARBA" id="ARBA00023163"/>
    </source>
</evidence>
<dbReference type="InterPro" id="IPR016032">
    <property type="entry name" value="Sig_transdc_resp-reg_C-effctor"/>
</dbReference>
<dbReference type="SMART" id="SM00862">
    <property type="entry name" value="Trans_reg_C"/>
    <property type="match status" value="1"/>
</dbReference>
<keyword evidence="11" id="KW-1185">Reference proteome</keyword>
<dbReference type="CDD" id="cd00383">
    <property type="entry name" value="trans_reg_C"/>
    <property type="match status" value="1"/>
</dbReference>
<dbReference type="InterPro" id="IPR011006">
    <property type="entry name" value="CheY-like_superfamily"/>
</dbReference>
<dbReference type="PROSITE" id="PS50110">
    <property type="entry name" value="RESPONSE_REGULATORY"/>
    <property type="match status" value="1"/>
</dbReference>
<comment type="caution">
    <text evidence="10">The sequence shown here is derived from an EMBL/GenBank/DDBJ whole genome shotgun (WGS) entry which is preliminary data.</text>
</comment>
<dbReference type="CDD" id="cd17574">
    <property type="entry name" value="REC_OmpR"/>
    <property type="match status" value="1"/>
</dbReference>
<accession>A0ABS3IBN5</accession>
<dbReference type="PANTHER" id="PTHR48111">
    <property type="entry name" value="REGULATOR OF RPOS"/>
    <property type="match status" value="1"/>
</dbReference>
<keyword evidence="2" id="KW-0805">Transcription regulation</keyword>
<dbReference type="InterPro" id="IPR001789">
    <property type="entry name" value="Sig_transdc_resp-reg_receiver"/>
</dbReference>
<evidence type="ECO:0000259" key="8">
    <source>
        <dbReference type="PROSITE" id="PS50110"/>
    </source>
</evidence>
<evidence type="ECO:0000256" key="1">
    <source>
        <dbReference type="ARBA" id="ARBA00022553"/>
    </source>
</evidence>
<keyword evidence="1 5" id="KW-0597">Phosphoprotein</keyword>
<sequence>MPRVLVVDDDRTVAEVVVAYLERAGIDADHAADGHTALASAAETPPDAVVLDLMLPGIDGLEVCRRLRRIRPDLPVLMLTARGEEEDRVLGLETGADDYVTKPFSARELTLRVQALLRRTAGSRQADREPTGRTGRRAHPGPGAAATAGLDRGTGGPVGRGALAPGGSVLRDGDLELDADAHRVIRAGRELSLTTREFDLLRWFLCHPDQVHDRPGLMREVWGWEFGDQSTVTVHVRRLREKVETDPSKPERLVTVFGVGYRWNPAPAGARSAAPPGSPPWAT</sequence>
<dbReference type="InterPro" id="IPR001867">
    <property type="entry name" value="OmpR/PhoB-type_DNA-bd"/>
</dbReference>
<keyword evidence="3 6" id="KW-0238">DNA-binding</keyword>
<dbReference type="Proteomes" id="UP000664617">
    <property type="component" value="Unassembled WGS sequence"/>
</dbReference>
<evidence type="ECO:0000313" key="11">
    <source>
        <dbReference type="Proteomes" id="UP000664617"/>
    </source>
</evidence>
<evidence type="ECO:0000256" key="3">
    <source>
        <dbReference type="ARBA" id="ARBA00023125"/>
    </source>
</evidence>
<feature type="compositionally biased region" description="Low complexity" evidence="7">
    <location>
        <begin position="140"/>
        <end position="149"/>
    </location>
</feature>
<feature type="domain" description="OmpR/PhoB-type" evidence="9">
    <location>
        <begin position="167"/>
        <end position="265"/>
    </location>
</feature>
<dbReference type="InterPro" id="IPR036388">
    <property type="entry name" value="WH-like_DNA-bd_sf"/>
</dbReference>
<dbReference type="Pfam" id="PF00072">
    <property type="entry name" value="Response_reg"/>
    <property type="match status" value="1"/>
</dbReference>
<evidence type="ECO:0000313" key="10">
    <source>
        <dbReference type="EMBL" id="MBO0609482.1"/>
    </source>
</evidence>
<dbReference type="RefSeq" id="WP_207275439.1">
    <property type="nucleotide sequence ID" value="NZ_JAFMPK010000043.1"/>
</dbReference>
<proteinExistence type="predicted"/>
<feature type="region of interest" description="Disordered" evidence="7">
    <location>
        <begin position="120"/>
        <end position="167"/>
    </location>
</feature>
<dbReference type="Gene3D" id="3.40.50.2300">
    <property type="match status" value="1"/>
</dbReference>
<dbReference type="Pfam" id="PF00486">
    <property type="entry name" value="Trans_reg_C"/>
    <property type="match status" value="1"/>
</dbReference>
<evidence type="ECO:0000256" key="6">
    <source>
        <dbReference type="PROSITE-ProRule" id="PRU01091"/>
    </source>
</evidence>
<name>A0ABS3IBN5_9MICO</name>
<reference evidence="10 11" key="1">
    <citation type="submission" date="2021-03" db="EMBL/GenBank/DDBJ databases">
        <authorList>
            <person name="Xin L."/>
        </authorList>
    </citation>
    <scope>NUCLEOTIDE SEQUENCE [LARGE SCALE GENOMIC DNA]</scope>
    <source>
        <strain evidence="10 11">XHU 5031</strain>
    </source>
</reference>
<keyword evidence="4" id="KW-0804">Transcription</keyword>
<dbReference type="InterPro" id="IPR039420">
    <property type="entry name" value="WalR-like"/>
</dbReference>
<organism evidence="10 11">
    <name type="scientific">Myceligenerans salitolerans</name>
    <dbReference type="NCBI Taxonomy" id="1230528"/>
    <lineage>
        <taxon>Bacteria</taxon>
        <taxon>Bacillati</taxon>
        <taxon>Actinomycetota</taxon>
        <taxon>Actinomycetes</taxon>
        <taxon>Micrococcales</taxon>
        <taxon>Promicromonosporaceae</taxon>
        <taxon>Myceligenerans</taxon>
    </lineage>
</organism>